<protein>
    <submittedName>
        <fullName evidence="3">BTB/POZ domain-containing protein</fullName>
    </submittedName>
</protein>
<evidence type="ECO:0000313" key="3">
    <source>
        <dbReference type="EMBL" id="GES81037.1"/>
    </source>
</evidence>
<dbReference type="SUPFAM" id="SSF54695">
    <property type="entry name" value="POZ domain"/>
    <property type="match status" value="1"/>
</dbReference>
<dbReference type="PANTHER" id="PTHR24410">
    <property type="entry name" value="HL07962P-RELATED"/>
    <property type="match status" value="1"/>
</dbReference>
<dbReference type="SMART" id="SM00225">
    <property type="entry name" value="BTB"/>
    <property type="match status" value="1"/>
</dbReference>
<sequence>MDLSSEILKNFESLFESKENYDVIIQVGEEPNIEEIYAHSLVLCCQSNYFRTAFSSNWEEKNNGKYIFKKPNISPHIFEIILRYLYCGKIDLNDEQNGLDGLKLLMSVDEFGLHTLYEHIQVFMINNLKRFLQNDTIKILEIIFQHESLATLRNSCFETICQEPNILFGTDKILELSAELLELFLEREDLSLIEIKVWDNLIKWTHAKHPTIDTDTSKWSKEDSTLMKETISRFIPLIRFQDITSREFSHKILPYEDLLPKKLRHEILNSYLDPNMKQVELLPSRFVSRSFKMFPNGIYVR</sequence>
<dbReference type="EMBL" id="BEXD01003791">
    <property type="protein sequence ID" value="GBC02017.1"/>
    <property type="molecule type" value="Genomic_DNA"/>
</dbReference>
<reference evidence="3" key="2">
    <citation type="submission" date="2019-10" db="EMBL/GenBank/DDBJ databases">
        <title>Conservation and host-specific expression of non-tandemly repeated heterogenous ribosome RNA gene in arbuscular mycorrhizal fungi.</title>
        <authorList>
            <person name="Maeda T."/>
            <person name="Kobayashi Y."/>
            <person name="Nakagawa T."/>
            <person name="Ezawa T."/>
            <person name="Yamaguchi K."/>
            <person name="Bino T."/>
            <person name="Nishimoto Y."/>
            <person name="Shigenobu S."/>
            <person name="Kawaguchi M."/>
        </authorList>
    </citation>
    <scope>NUCLEOTIDE SEQUENCE</scope>
    <source>
        <strain evidence="3">HR1</strain>
    </source>
</reference>
<dbReference type="CDD" id="cd18186">
    <property type="entry name" value="BTB_POZ_ZBTB_KLHL-like"/>
    <property type="match status" value="1"/>
</dbReference>
<accession>A0A2Z6SB41</accession>
<evidence type="ECO:0000259" key="1">
    <source>
        <dbReference type="PROSITE" id="PS50097"/>
    </source>
</evidence>
<dbReference type="PROSITE" id="PS50097">
    <property type="entry name" value="BTB"/>
    <property type="match status" value="1"/>
</dbReference>
<dbReference type="Pfam" id="PF00651">
    <property type="entry name" value="BTB"/>
    <property type="match status" value="1"/>
</dbReference>
<name>A0A2Z6SB41_9GLOM</name>
<dbReference type="Proteomes" id="UP000247702">
    <property type="component" value="Unassembled WGS sequence"/>
</dbReference>
<dbReference type="PANTHER" id="PTHR24410:SF23">
    <property type="entry name" value="BTB DOMAIN-CONTAINING PROTEIN-RELATED"/>
    <property type="match status" value="1"/>
</dbReference>
<proteinExistence type="predicted"/>
<gene>
    <name evidence="3" type="ORF">RCL2_000829900</name>
    <name evidence="2" type="ORF">RclHR1_04410010</name>
</gene>
<organism evidence="2 4">
    <name type="scientific">Rhizophagus clarus</name>
    <dbReference type="NCBI Taxonomy" id="94130"/>
    <lineage>
        <taxon>Eukaryota</taxon>
        <taxon>Fungi</taxon>
        <taxon>Fungi incertae sedis</taxon>
        <taxon>Mucoromycota</taxon>
        <taxon>Glomeromycotina</taxon>
        <taxon>Glomeromycetes</taxon>
        <taxon>Glomerales</taxon>
        <taxon>Glomeraceae</taxon>
        <taxon>Rhizophagus</taxon>
    </lineage>
</organism>
<dbReference type="Gene3D" id="3.30.710.10">
    <property type="entry name" value="Potassium Channel Kv1.1, Chain A"/>
    <property type="match status" value="1"/>
</dbReference>
<dbReference type="Gene3D" id="1.25.40.420">
    <property type="match status" value="1"/>
</dbReference>
<reference evidence="2 4" key="1">
    <citation type="submission" date="2017-11" db="EMBL/GenBank/DDBJ databases">
        <title>The genome of Rhizophagus clarus HR1 reveals common genetic basis of auxotrophy among arbuscular mycorrhizal fungi.</title>
        <authorList>
            <person name="Kobayashi Y."/>
        </authorList>
    </citation>
    <scope>NUCLEOTIDE SEQUENCE [LARGE SCALE GENOMIC DNA]</scope>
    <source>
        <strain evidence="2 4">HR1</strain>
    </source>
</reference>
<dbReference type="AlphaFoldDB" id="A0A2Z6SB41"/>
<evidence type="ECO:0000313" key="4">
    <source>
        <dbReference type="Proteomes" id="UP000247702"/>
    </source>
</evidence>
<keyword evidence="4" id="KW-1185">Reference proteome</keyword>
<dbReference type="InterPro" id="IPR000210">
    <property type="entry name" value="BTB/POZ_dom"/>
</dbReference>
<dbReference type="Proteomes" id="UP000615446">
    <property type="component" value="Unassembled WGS sequence"/>
</dbReference>
<feature type="domain" description="BTB" evidence="1">
    <location>
        <begin position="21"/>
        <end position="94"/>
    </location>
</feature>
<evidence type="ECO:0000313" key="2">
    <source>
        <dbReference type="EMBL" id="GBC02017.1"/>
    </source>
</evidence>
<dbReference type="OrthoDB" id="6359816at2759"/>
<comment type="caution">
    <text evidence="2">The sequence shown here is derived from an EMBL/GenBank/DDBJ whole genome shotgun (WGS) entry which is preliminary data.</text>
</comment>
<dbReference type="EMBL" id="BLAL01000053">
    <property type="protein sequence ID" value="GES81037.1"/>
    <property type="molecule type" value="Genomic_DNA"/>
</dbReference>
<dbReference type="InterPro" id="IPR051481">
    <property type="entry name" value="BTB-POZ/Galectin-3-binding"/>
</dbReference>
<dbReference type="InterPro" id="IPR011333">
    <property type="entry name" value="SKP1/BTB/POZ_sf"/>
</dbReference>